<sequence>MFEDSPDNLAAEFEKVQLEEPAKEPMVAQIEDLQALGQLQNSDQTSLLDAIDELRAHGISKHIDLPQLIVCGDQSSGKSSLLEAITHLPFPTKDGICTTFATEVALRRSPSSSVKITITPGASRSDADAARLRRFTATFTNAADFPALIDSARQCMNPSDPAHDKSISDDVLHLDISGPAWPPLTIVDLPGLIQTETRGQTAADKRTVRALVRSYMQNPRSVVLAVVSAINDFANQGILSLAREVDPHGTRTLGIITKPDRVVVGSGDEAVAVSLAKNQEHHLALGWHVVRNRDHAMRNAGSDERDKAEREFFSQGIWASIVRPHVGVDALRTRLGGILLQQIRRELPVLIEEIRKGIADCKDDLDRLGEPRVTPKDHRAYLVSISKAFERMTLEAVNGLYQNSFFTEPEEESQERRLRAVIQNSNDEFARVMRAYGHLREITDRQAAESGARRKYGSSSSSLENAAPDPEVMTRSEYLEEVKNVVRTNRGRELPGTFNPLIVDNLFRKQSSPWGKIAKEHADIMWQTALGFLETLLGHLTEGNTFYALLQDHIEPAMDRIRKQLLDKIDELLKPYQSNCLITYHPQFVEYRDQIRKKPLQDGILQNLALRYGTSTVETTLEDLARVIASTETDTADEFASVELYYCMEAFYKVALNNFIDNTATLAVESCLVSSLEEIFSPSVVALMDDDTLANLASETDDVKSERSTLQGRLKSLEEGMRILNKQARPLPGSSTGR</sequence>
<gene>
    <name evidence="1" type="primary">g10340</name>
    <name evidence="1" type="ORF">NpPPO83_00010340</name>
</gene>
<dbReference type="EMBL" id="BSXG01000002">
    <property type="protein sequence ID" value="GME22485.1"/>
    <property type="molecule type" value="Genomic_DNA"/>
</dbReference>
<reference evidence="1" key="1">
    <citation type="submission" date="2024-09" db="EMBL/GenBank/DDBJ databases">
        <title>Draft Genome Sequences of Neofusicoccum parvum.</title>
        <authorList>
            <person name="Ashida A."/>
            <person name="Camagna M."/>
            <person name="Tanaka A."/>
            <person name="Takemoto D."/>
        </authorList>
    </citation>
    <scope>NUCLEOTIDE SEQUENCE</scope>
    <source>
        <strain evidence="1">PPO83</strain>
    </source>
</reference>
<keyword evidence="2" id="KW-1185">Reference proteome</keyword>
<proteinExistence type="predicted"/>
<name>A0ACB5RPP3_9PEZI</name>
<comment type="caution">
    <text evidence="1">The sequence shown here is derived from an EMBL/GenBank/DDBJ whole genome shotgun (WGS) entry which is preliminary data.</text>
</comment>
<accession>A0ACB5RPP3</accession>
<evidence type="ECO:0000313" key="2">
    <source>
        <dbReference type="Proteomes" id="UP001165186"/>
    </source>
</evidence>
<protein>
    <submittedName>
        <fullName evidence="1">Uncharacterized protein</fullName>
    </submittedName>
</protein>
<organism evidence="1 2">
    <name type="scientific">Neofusicoccum parvum</name>
    <dbReference type="NCBI Taxonomy" id="310453"/>
    <lineage>
        <taxon>Eukaryota</taxon>
        <taxon>Fungi</taxon>
        <taxon>Dikarya</taxon>
        <taxon>Ascomycota</taxon>
        <taxon>Pezizomycotina</taxon>
        <taxon>Dothideomycetes</taxon>
        <taxon>Dothideomycetes incertae sedis</taxon>
        <taxon>Botryosphaeriales</taxon>
        <taxon>Botryosphaeriaceae</taxon>
        <taxon>Neofusicoccum</taxon>
    </lineage>
</organism>
<dbReference type="Proteomes" id="UP001165186">
    <property type="component" value="Unassembled WGS sequence"/>
</dbReference>
<evidence type="ECO:0000313" key="1">
    <source>
        <dbReference type="EMBL" id="GME22485.1"/>
    </source>
</evidence>